<dbReference type="RefSeq" id="WP_196098383.1">
    <property type="nucleotide sequence ID" value="NZ_CP064939.1"/>
</dbReference>
<dbReference type="AlphaFoldDB" id="A0A7U3Q5D0"/>
<feature type="domain" description="NmrA-like" evidence="1">
    <location>
        <begin position="2"/>
        <end position="281"/>
    </location>
</feature>
<evidence type="ECO:0000313" key="2">
    <source>
        <dbReference type="EMBL" id="QPH38908.1"/>
    </source>
</evidence>
<dbReference type="PANTHER" id="PTHR47129:SF1">
    <property type="entry name" value="NMRA-LIKE DOMAIN-CONTAINING PROTEIN"/>
    <property type="match status" value="1"/>
</dbReference>
<dbReference type="Pfam" id="PF05368">
    <property type="entry name" value="NmrA"/>
    <property type="match status" value="1"/>
</dbReference>
<evidence type="ECO:0000313" key="3">
    <source>
        <dbReference type="Proteomes" id="UP000594759"/>
    </source>
</evidence>
<gene>
    <name evidence="2" type="ORF">IZT61_17855</name>
</gene>
<dbReference type="Gene3D" id="3.90.25.10">
    <property type="entry name" value="UDP-galactose 4-epimerase, domain 1"/>
    <property type="match status" value="1"/>
</dbReference>
<dbReference type="KEGG" id="pex:IZT61_17855"/>
<dbReference type="Gene3D" id="3.40.50.720">
    <property type="entry name" value="NAD(P)-binding Rossmann-like Domain"/>
    <property type="match status" value="1"/>
</dbReference>
<dbReference type="Proteomes" id="UP000594759">
    <property type="component" value="Chromosome"/>
</dbReference>
<reference evidence="2 3" key="1">
    <citation type="submission" date="2020-11" db="EMBL/GenBank/DDBJ databases">
        <title>Pedobacter endophytica, an endophytic bacteria isolated form Carex pumila.</title>
        <authorList>
            <person name="Peng Y."/>
            <person name="Jiang L."/>
            <person name="Lee J."/>
        </authorList>
    </citation>
    <scope>NUCLEOTIDE SEQUENCE [LARGE SCALE GENOMIC DNA]</scope>
    <source>
        <strain evidence="2 3">JBR3-12</strain>
    </source>
</reference>
<name>A0A7U3Q5D0_9SPHI</name>
<organism evidence="2 3">
    <name type="scientific">Pedobacter endophyticus</name>
    <dbReference type="NCBI Taxonomy" id="2789740"/>
    <lineage>
        <taxon>Bacteria</taxon>
        <taxon>Pseudomonadati</taxon>
        <taxon>Bacteroidota</taxon>
        <taxon>Sphingobacteriia</taxon>
        <taxon>Sphingobacteriales</taxon>
        <taxon>Sphingobacteriaceae</taxon>
        <taxon>Pedobacter</taxon>
    </lineage>
</organism>
<accession>A0A7U3Q5D0</accession>
<evidence type="ECO:0000259" key="1">
    <source>
        <dbReference type="Pfam" id="PF05368"/>
    </source>
</evidence>
<sequence>MERILVTGATGHLGSAIITTLLKRISASRISVITRQPDKLADFESKGYKAFLGSYDNIKVLEKAMKGVDTVLLISSGDQGDRMQEHKNVIDAAKKTGVQRIAYTSRSLRERSSLANQLMEEHFQTEDYIKACGMAYTLFRNILYMDTIPQFIGGNLALEHGIYLPAGDGAVAFALRSEIGEAMANVLLAKDTENKIYNFTGNRSYTFYDIASALSELSGNTVNYSNVEENEFKVMMKQRNVPEPVIEKIVNFITDIKHNQEADVYPDMETSLGRKPVSLKEGLRILFGF</sequence>
<keyword evidence="3" id="KW-1185">Reference proteome</keyword>
<dbReference type="InterPro" id="IPR036291">
    <property type="entry name" value="NAD(P)-bd_dom_sf"/>
</dbReference>
<dbReference type="CDD" id="cd05269">
    <property type="entry name" value="TMR_SDR_a"/>
    <property type="match status" value="1"/>
</dbReference>
<dbReference type="SUPFAM" id="SSF51735">
    <property type="entry name" value="NAD(P)-binding Rossmann-fold domains"/>
    <property type="match status" value="1"/>
</dbReference>
<proteinExistence type="predicted"/>
<dbReference type="PANTHER" id="PTHR47129">
    <property type="entry name" value="QUINONE OXIDOREDUCTASE 2"/>
    <property type="match status" value="1"/>
</dbReference>
<dbReference type="InterPro" id="IPR052718">
    <property type="entry name" value="NmrA-type_oxidoreductase"/>
</dbReference>
<dbReference type="EMBL" id="CP064939">
    <property type="protein sequence ID" value="QPH38908.1"/>
    <property type="molecule type" value="Genomic_DNA"/>
</dbReference>
<dbReference type="InterPro" id="IPR008030">
    <property type="entry name" value="NmrA-like"/>
</dbReference>
<protein>
    <submittedName>
        <fullName evidence="2">SDR family oxidoreductase</fullName>
    </submittedName>
</protein>